<dbReference type="AlphaFoldDB" id="A0A6P7HCA6"/>
<dbReference type="OrthoDB" id="6807535at2759"/>
<evidence type="ECO:0000256" key="1">
    <source>
        <dbReference type="SAM" id="Coils"/>
    </source>
</evidence>
<reference evidence="2" key="2">
    <citation type="submission" date="2025-05" db="UniProtKB">
        <authorList>
            <consortium name="EnsemblMetazoa"/>
        </authorList>
    </citation>
    <scope>IDENTIFICATION</scope>
</reference>
<evidence type="ECO:0000313" key="4">
    <source>
        <dbReference type="RefSeq" id="XP_028155258.1"/>
    </source>
</evidence>
<dbReference type="RefSeq" id="XP_028155258.1">
    <property type="nucleotide sequence ID" value="XM_028299457.1"/>
</dbReference>
<feature type="coiled-coil region" evidence="1">
    <location>
        <begin position="130"/>
        <end position="157"/>
    </location>
</feature>
<keyword evidence="3" id="KW-1185">Reference proteome</keyword>
<proteinExistence type="predicted"/>
<keyword evidence="1" id="KW-0175">Coiled coil</keyword>
<name>A0A6P7HCA6_DIAVI</name>
<dbReference type="InParanoid" id="A0A6P7HCA6"/>
<gene>
    <name evidence="4" type="primary">LOC114349024</name>
</gene>
<protein>
    <submittedName>
        <fullName evidence="4">Uncharacterized protein LOC114349024</fullName>
    </submittedName>
</protein>
<evidence type="ECO:0000313" key="2">
    <source>
        <dbReference type="EnsemblMetazoa" id="XP_050498293.1"/>
    </source>
</evidence>
<accession>A0A6P7HCA6</accession>
<reference evidence="4" key="1">
    <citation type="submission" date="2025-04" db="UniProtKB">
        <authorList>
            <consortium name="RefSeq"/>
        </authorList>
    </citation>
    <scope>IDENTIFICATION</scope>
    <source>
        <tissue evidence="4">Whole insect</tissue>
    </source>
</reference>
<evidence type="ECO:0000313" key="3">
    <source>
        <dbReference type="Proteomes" id="UP001652700"/>
    </source>
</evidence>
<organism evidence="4">
    <name type="scientific">Diabrotica virgifera virgifera</name>
    <name type="common">western corn rootworm</name>
    <dbReference type="NCBI Taxonomy" id="50390"/>
    <lineage>
        <taxon>Eukaryota</taxon>
        <taxon>Metazoa</taxon>
        <taxon>Ecdysozoa</taxon>
        <taxon>Arthropoda</taxon>
        <taxon>Hexapoda</taxon>
        <taxon>Insecta</taxon>
        <taxon>Pterygota</taxon>
        <taxon>Neoptera</taxon>
        <taxon>Endopterygota</taxon>
        <taxon>Coleoptera</taxon>
        <taxon>Polyphaga</taxon>
        <taxon>Cucujiformia</taxon>
        <taxon>Chrysomeloidea</taxon>
        <taxon>Chrysomelidae</taxon>
        <taxon>Galerucinae</taxon>
        <taxon>Diabroticina</taxon>
        <taxon>Diabroticites</taxon>
        <taxon>Diabrotica</taxon>
    </lineage>
</organism>
<sequence length="174" mass="21041">METKQEVNEMSCKIVIDDSGAGSDPLNTNTIKIEIKEEPMLENRYDTFFYSDLKRYPIKTEIEDKLQPDEKKHTDIKGFKKNISNLVETRRKAKPRKPKYIEKYKKKLEIMQLEHESRMARMQLEHELKKKLHNIRMEALRTEMEMMQREADKRRQLMQLEYKINILKSKINKH</sequence>
<dbReference type="Proteomes" id="UP001652700">
    <property type="component" value="Unplaced"/>
</dbReference>
<dbReference type="EnsemblMetazoa" id="XM_050642336.1">
    <property type="protein sequence ID" value="XP_050498293.1"/>
    <property type="gene ID" value="LOC126879261"/>
</dbReference>